<dbReference type="Pfam" id="PF00364">
    <property type="entry name" value="Biotin_lipoyl"/>
    <property type="match status" value="1"/>
</dbReference>
<dbReference type="Proteomes" id="UP000204391">
    <property type="component" value="Chromosome"/>
</dbReference>
<proteinExistence type="inferred from homology"/>
<name>A0A221M8Z4_9BACI</name>
<dbReference type="Pfam" id="PF25989">
    <property type="entry name" value="YknX_C"/>
    <property type="match status" value="1"/>
</dbReference>
<evidence type="ECO:0000313" key="6">
    <source>
        <dbReference type="Proteomes" id="UP000204391"/>
    </source>
</evidence>
<dbReference type="KEGG" id="vne:CFK40_03330"/>
<feature type="signal peptide" evidence="2">
    <location>
        <begin position="1"/>
        <end position="21"/>
    </location>
</feature>
<dbReference type="Gene3D" id="2.40.420.20">
    <property type="match status" value="1"/>
</dbReference>
<feature type="chain" id="PRO_5039112740" evidence="2">
    <location>
        <begin position="22"/>
        <end position="285"/>
    </location>
</feature>
<keyword evidence="6" id="KW-1185">Reference proteome</keyword>
<evidence type="ECO:0000256" key="1">
    <source>
        <dbReference type="ARBA" id="ARBA00009477"/>
    </source>
</evidence>
<dbReference type="PANTHER" id="PTHR30469:SF11">
    <property type="entry name" value="BLL4320 PROTEIN"/>
    <property type="match status" value="1"/>
</dbReference>
<dbReference type="Gene3D" id="2.40.50.100">
    <property type="match status" value="1"/>
</dbReference>
<evidence type="ECO:0000256" key="2">
    <source>
        <dbReference type="SAM" id="SignalP"/>
    </source>
</evidence>
<sequence length="285" mass="30866">MNQLRITLTVLILITMLAACTQDEEKSADKKETVAQVETTTVTKGDLIIERSIYGRTAPSRTSPILLQTPGEITSLEVQNGDQVEEDDVIATIQSSQGTQTIYAETAGQIAQLKSEEGTIVTNQEPFAVIVDLDELTLNLTVTAEATSLFEQGDKYPVIINETEIDAEITSIGTLPDETGLYPIEAKIIKEDDALLPGMVAEMSVPENTIEDALIIPTEAVVQESDKSFIYIIQDGKAVEKSIEVIETQSDKTAFQGDVKKDDQVVTSGQLTLSDGTKVNVVKEG</sequence>
<dbReference type="InterPro" id="IPR000089">
    <property type="entry name" value="Biotin_lipoyl"/>
</dbReference>
<dbReference type="GO" id="GO:0015562">
    <property type="term" value="F:efflux transmembrane transporter activity"/>
    <property type="evidence" value="ECO:0007669"/>
    <property type="project" value="TreeGrafter"/>
</dbReference>
<dbReference type="SUPFAM" id="SSF51230">
    <property type="entry name" value="Single hybrid motif"/>
    <property type="match status" value="1"/>
</dbReference>
<protein>
    <submittedName>
        <fullName evidence="5">Efflux transporter periplasmic adaptor subunit</fullName>
    </submittedName>
</protein>
<organism evidence="5 6">
    <name type="scientific">Virgibacillus necropolis</name>
    <dbReference type="NCBI Taxonomy" id="163877"/>
    <lineage>
        <taxon>Bacteria</taxon>
        <taxon>Bacillati</taxon>
        <taxon>Bacillota</taxon>
        <taxon>Bacilli</taxon>
        <taxon>Bacillales</taxon>
        <taxon>Bacillaceae</taxon>
        <taxon>Virgibacillus</taxon>
    </lineage>
</organism>
<dbReference type="AlphaFoldDB" id="A0A221M8Z4"/>
<reference evidence="5 6" key="1">
    <citation type="journal article" date="2003" name="Int. J. Syst. Evol. Microbiol.">
        <title>Virgibacillus carmonensis sp. nov., Virgibacillus necropolis sp. nov. and Virgibacillus picturae sp. nov., three novel species isolated from deteriorated mural paintings, transfer of the species of the genus salibacillus to Virgibacillus, as Virgibacillus marismortui comb. nov. and Virgibacillus salexigens comb. nov., and emended description of the genus Virgibacillus.</title>
        <authorList>
            <person name="Heyrman J."/>
            <person name="Logan N.A."/>
            <person name="Busse H.J."/>
            <person name="Balcaen A."/>
            <person name="Lebbe L."/>
            <person name="Rodriguez-Diaz M."/>
            <person name="Swings J."/>
            <person name="De Vos P."/>
        </authorList>
    </citation>
    <scope>NUCLEOTIDE SEQUENCE [LARGE SCALE GENOMIC DNA]</scope>
    <source>
        <strain evidence="5 6">LMG 19488</strain>
    </source>
</reference>
<comment type="similarity">
    <text evidence="1">Belongs to the membrane fusion protein (MFP) (TC 8.A.1) family.</text>
</comment>
<dbReference type="OrthoDB" id="2456449at2"/>
<dbReference type="InterPro" id="IPR058637">
    <property type="entry name" value="YknX-like_C"/>
</dbReference>
<gene>
    <name evidence="5" type="ORF">CFK40_03330</name>
</gene>
<keyword evidence="2" id="KW-0732">Signal</keyword>
<dbReference type="CDD" id="cd06849">
    <property type="entry name" value="lipoyl_domain"/>
    <property type="match status" value="1"/>
</dbReference>
<evidence type="ECO:0000259" key="4">
    <source>
        <dbReference type="Pfam" id="PF25989"/>
    </source>
</evidence>
<accession>A0A221M8Z4</accession>
<dbReference type="InterPro" id="IPR011053">
    <property type="entry name" value="Single_hybrid_motif"/>
</dbReference>
<evidence type="ECO:0000313" key="5">
    <source>
        <dbReference type="EMBL" id="ASN04101.1"/>
    </source>
</evidence>
<dbReference type="PANTHER" id="PTHR30469">
    <property type="entry name" value="MULTIDRUG RESISTANCE PROTEIN MDTA"/>
    <property type="match status" value="1"/>
</dbReference>
<dbReference type="GO" id="GO:1990281">
    <property type="term" value="C:efflux pump complex"/>
    <property type="evidence" value="ECO:0007669"/>
    <property type="project" value="TreeGrafter"/>
</dbReference>
<evidence type="ECO:0000259" key="3">
    <source>
        <dbReference type="Pfam" id="PF00364"/>
    </source>
</evidence>
<dbReference type="PROSITE" id="PS51257">
    <property type="entry name" value="PROKAR_LIPOPROTEIN"/>
    <property type="match status" value="1"/>
</dbReference>
<dbReference type="InterPro" id="IPR006143">
    <property type="entry name" value="RND_pump_MFP"/>
</dbReference>
<dbReference type="RefSeq" id="WP_089530671.1">
    <property type="nucleotide sequence ID" value="NZ_CP022437.1"/>
</dbReference>
<dbReference type="EMBL" id="CP022437">
    <property type="protein sequence ID" value="ASN04101.1"/>
    <property type="molecule type" value="Genomic_DNA"/>
</dbReference>
<dbReference type="NCBIfam" id="TIGR01730">
    <property type="entry name" value="RND_mfp"/>
    <property type="match status" value="1"/>
</dbReference>
<feature type="domain" description="Lipoyl-binding" evidence="3">
    <location>
        <begin position="71"/>
        <end position="130"/>
    </location>
</feature>
<feature type="domain" description="YknX-like C-terminal permuted SH3-like" evidence="4">
    <location>
        <begin position="214"/>
        <end position="281"/>
    </location>
</feature>